<dbReference type="Proteomes" id="UP000567885">
    <property type="component" value="Unassembled WGS sequence"/>
</dbReference>
<feature type="compositionally biased region" description="Acidic residues" evidence="1">
    <location>
        <begin position="65"/>
        <end position="76"/>
    </location>
</feature>
<dbReference type="EMBL" id="JAAGWQ010000200">
    <property type="protein sequence ID" value="KAF5660139.1"/>
    <property type="molecule type" value="Genomic_DNA"/>
</dbReference>
<evidence type="ECO:0000313" key="3">
    <source>
        <dbReference type="Proteomes" id="UP000567885"/>
    </source>
</evidence>
<proteinExistence type="predicted"/>
<dbReference type="AlphaFoldDB" id="A0A8H5WJC9"/>
<sequence length="179" mass="20015">MPERKNMCIQRQIFIPSGRDISARLEAMTVHRAGGLPSGDPSGSPRVPYPVVASSVDAQAAQKPDDEDDNDEAEVKDDEKANFFEHQASDEATLLSQIPSDPPEIFKIPTYTYNDSGGELSKSQIRCHRRIRAMKRFQATKKLRIAEKERQRQHQALNADQGGDDKKIQTQAGKQLVKT</sequence>
<feature type="compositionally biased region" description="Polar residues" evidence="1">
    <location>
        <begin position="169"/>
        <end position="179"/>
    </location>
</feature>
<evidence type="ECO:0000256" key="1">
    <source>
        <dbReference type="SAM" id="MobiDB-lite"/>
    </source>
</evidence>
<gene>
    <name evidence="2" type="ORF">FHETE_9112</name>
</gene>
<reference evidence="2 3" key="1">
    <citation type="submission" date="2020-05" db="EMBL/GenBank/DDBJ databases">
        <title>Identification and distribution of gene clusters putatively required for synthesis of sphingolipid metabolism inhibitors in phylogenetically diverse species of the filamentous fungus Fusarium.</title>
        <authorList>
            <person name="Kim H.-S."/>
            <person name="Busman M."/>
            <person name="Brown D.W."/>
            <person name="Divon H."/>
            <person name="Uhlig S."/>
            <person name="Proctor R.H."/>
        </authorList>
    </citation>
    <scope>NUCLEOTIDE SEQUENCE [LARGE SCALE GENOMIC DNA]</scope>
    <source>
        <strain evidence="2 3">NRRL 20693</strain>
    </source>
</reference>
<comment type="caution">
    <text evidence="2">The sequence shown here is derived from an EMBL/GenBank/DDBJ whole genome shotgun (WGS) entry which is preliminary data.</text>
</comment>
<feature type="region of interest" description="Disordered" evidence="1">
    <location>
        <begin position="147"/>
        <end position="179"/>
    </location>
</feature>
<feature type="compositionally biased region" description="Low complexity" evidence="1">
    <location>
        <begin position="34"/>
        <end position="62"/>
    </location>
</feature>
<name>A0A8H5WJC9_FUSHE</name>
<evidence type="ECO:0000313" key="2">
    <source>
        <dbReference type="EMBL" id="KAF5660139.1"/>
    </source>
</evidence>
<feature type="region of interest" description="Disordered" evidence="1">
    <location>
        <begin position="32"/>
        <end position="79"/>
    </location>
</feature>
<organism evidence="2 3">
    <name type="scientific">Fusarium heterosporum</name>
    <dbReference type="NCBI Taxonomy" id="42747"/>
    <lineage>
        <taxon>Eukaryota</taxon>
        <taxon>Fungi</taxon>
        <taxon>Dikarya</taxon>
        <taxon>Ascomycota</taxon>
        <taxon>Pezizomycotina</taxon>
        <taxon>Sordariomycetes</taxon>
        <taxon>Hypocreomycetidae</taxon>
        <taxon>Hypocreales</taxon>
        <taxon>Nectriaceae</taxon>
        <taxon>Fusarium</taxon>
        <taxon>Fusarium heterosporum species complex</taxon>
    </lineage>
</organism>
<keyword evidence="3" id="KW-1185">Reference proteome</keyword>
<accession>A0A8H5WJC9</accession>
<protein>
    <submittedName>
        <fullName evidence="2">Uncharacterized protein</fullName>
    </submittedName>
</protein>